<gene>
    <name evidence="1" type="ORF">GCM10007898_45320</name>
</gene>
<organism evidence="1 2">
    <name type="scientific">Dyella flagellata</name>
    <dbReference type="NCBI Taxonomy" id="1867833"/>
    <lineage>
        <taxon>Bacteria</taxon>
        <taxon>Pseudomonadati</taxon>
        <taxon>Pseudomonadota</taxon>
        <taxon>Gammaproteobacteria</taxon>
        <taxon>Lysobacterales</taxon>
        <taxon>Rhodanobacteraceae</taxon>
        <taxon>Dyella</taxon>
    </lineage>
</organism>
<name>A0ABQ5XGX4_9GAMM</name>
<reference evidence="2" key="1">
    <citation type="journal article" date="2019" name="Int. J. Syst. Evol. Microbiol.">
        <title>The Global Catalogue of Microorganisms (GCM) 10K type strain sequencing project: providing services to taxonomists for standard genome sequencing and annotation.</title>
        <authorList>
            <consortium name="The Broad Institute Genomics Platform"/>
            <consortium name="The Broad Institute Genome Sequencing Center for Infectious Disease"/>
            <person name="Wu L."/>
            <person name="Ma J."/>
        </authorList>
    </citation>
    <scope>NUCLEOTIDE SEQUENCE [LARGE SCALE GENOMIC DNA]</scope>
    <source>
        <strain evidence="2">NBRC 111981</strain>
    </source>
</reference>
<dbReference type="EMBL" id="BSOA01000053">
    <property type="protein sequence ID" value="GLQ90956.1"/>
    <property type="molecule type" value="Genomic_DNA"/>
</dbReference>
<protein>
    <submittedName>
        <fullName evidence="1">Uncharacterized protein</fullName>
    </submittedName>
</protein>
<dbReference type="Proteomes" id="UP001156627">
    <property type="component" value="Unassembled WGS sequence"/>
</dbReference>
<accession>A0ABQ5XGX4</accession>
<proteinExistence type="predicted"/>
<sequence>MSRPNTDSSNTDAPCLATIKVYITYHPFEKAGFVPEYGPGYHWKFQLEPNTSIVRTPTSPQLGLIDPLTGLMEISKVNGSFSIKYELHDTNKSEHHPPLKVLEFVSANISTNLANGAVVNNQIGGIAISQDRRSINVEYRDEHQGTRKFGVILVAMNRLQPYFAICSPDPQVICHNPQ</sequence>
<dbReference type="RefSeq" id="WP_284334370.1">
    <property type="nucleotide sequence ID" value="NZ_BSOA01000053.1"/>
</dbReference>
<comment type="caution">
    <text evidence="1">The sequence shown here is derived from an EMBL/GenBank/DDBJ whole genome shotgun (WGS) entry which is preliminary data.</text>
</comment>
<evidence type="ECO:0000313" key="2">
    <source>
        <dbReference type="Proteomes" id="UP001156627"/>
    </source>
</evidence>
<keyword evidence="2" id="KW-1185">Reference proteome</keyword>
<evidence type="ECO:0000313" key="1">
    <source>
        <dbReference type="EMBL" id="GLQ90956.1"/>
    </source>
</evidence>